<evidence type="ECO:0000313" key="1">
    <source>
        <dbReference type="EMBL" id="CAF2099100.1"/>
    </source>
</evidence>
<sequence>KHPSKNYGSFPDIAFRVEARALYSNGCGTPTLILDDQVVLLLHRCEEARSGFTTFWSHPHRMHTLIEDNTKSKRTLQPIYAGNGKSTRKPPTTHNGWNKRSILAHALYSLHLRCKIRGFKNKLELMTKLVVLINFCIPPSSSIKTKIISG</sequence>
<dbReference type="AlphaFoldDB" id="A0A816TP51"/>
<organism evidence="1">
    <name type="scientific">Brassica napus</name>
    <name type="common">Rape</name>
    <dbReference type="NCBI Taxonomy" id="3708"/>
    <lineage>
        <taxon>Eukaryota</taxon>
        <taxon>Viridiplantae</taxon>
        <taxon>Streptophyta</taxon>
        <taxon>Embryophyta</taxon>
        <taxon>Tracheophyta</taxon>
        <taxon>Spermatophyta</taxon>
        <taxon>Magnoliopsida</taxon>
        <taxon>eudicotyledons</taxon>
        <taxon>Gunneridae</taxon>
        <taxon>Pentapetalae</taxon>
        <taxon>rosids</taxon>
        <taxon>malvids</taxon>
        <taxon>Brassicales</taxon>
        <taxon>Brassicaceae</taxon>
        <taxon>Brassiceae</taxon>
        <taxon>Brassica</taxon>
    </lineage>
</organism>
<feature type="non-terminal residue" evidence="1">
    <location>
        <position position="150"/>
    </location>
</feature>
<gene>
    <name evidence="1" type="ORF">DARMORV10_A05P25520.1</name>
</gene>
<protein>
    <submittedName>
        <fullName evidence="1">(rape) hypothetical protein</fullName>
    </submittedName>
</protein>
<reference evidence="1" key="1">
    <citation type="submission" date="2021-01" db="EMBL/GenBank/DDBJ databases">
        <authorList>
            <consortium name="Genoscope - CEA"/>
            <person name="William W."/>
        </authorList>
    </citation>
    <scope>NUCLEOTIDE SEQUENCE</scope>
</reference>
<proteinExistence type="predicted"/>
<name>A0A816TP51_BRANA</name>
<dbReference type="EMBL" id="HG994359">
    <property type="protein sequence ID" value="CAF2099100.1"/>
    <property type="molecule type" value="Genomic_DNA"/>
</dbReference>
<accession>A0A816TP51</accession>
<dbReference type="Proteomes" id="UP001295469">
    <property type="component" value="Chromosome A05"/>
</dbReference>